<dbReference type="GeneID" id="26261837"/>
<evidence type="ECO:0000313" key="6">
    <source>
        <dbReference type="Proteomes" id="UP000031056"/>
    </source>
</evidence>
<dbReference type="AlphaFoldDB" id="A0A0B2ULE4"/>
<dbReference type="GO" id="GO:0016887">
    <property type="term" value="F:ATP hydrolysis activity"/>
    <property type="evidence" value="ECO:0007669"/>
    <property type="project" value="InterPro"/>
</dbReference>
<dbReference type="PANTHER" id="PTHR19211:SF14">
    <property type="entry name" value="ATP-BINDING CASSETTE SUB-FAMILY F MEMBER 1"/>
    <property type="match status" value="1"/>
</dbReference>
<comment type="caution">
    <text evidence="5">The sequence shown here is derived from an EMBL/GenBank/DDBJ whole genome shotgun (WGS) entry which is preliminary data.</text>
</comment>
<keyword evidence="6" id="KW-1185">Reference proteome</keyword>
<dbReference type="EMBL" id="JOKQ01000005">
    <property type="protein sequence ID" value="KHN69775.1"/>
    <property type="molecule type" value="Genomic_DNA"/>
</dbReference>
<reference evidence="5 6" key="1">
    <citation type="journal article" date="2014" name="MBio">
        <title>The Ordospora colligata genome; evolution of extreme reduction in microsporidia and host-to-parasite horizontal gene transfer.</title>
        <authorList>
            <person name="Pombert J.-F."/>
            <person name="Haag K.L."/>
            <person name="Beidas S."/>
            <person name="Ebert D."/>
            <person name="Keeling P.J."/>
        </authorList>
    </citation>
    <scope>NUCLEOTIDE SEQUENCE [LARGE SCALE GENOMIC DNA]</scope>
    <source>
        <strain evidence="5 6">OC4</strain>
    </source>
</reference>
<feature type="domain" description="ABC transporter" evidence="4">
    <location>
        <begin position="83"/>
        <end position="286"/>
    </location>
</feature>
<dbReference type="InterPro" id="IPR003593">
    <property type="entry name" value="AAA+_ATPase"/>
</dbReference>
<dbReference type="FunFam" id="3.40.50.300:FF:000011">
    <property type="entry name" value="Putative ABC transporter ATP-binding component"/>
    <property type="match status" value="1"/>
</dbReference>
<keyword evidence="1" id="KW-0677">Repeat</keyword>
<organism evidence="5 6">
    <name type="scientific">Ordospora colligata OC4</name>
    <dbReference type="NCBI Taxonomy" id="1354746"/>
    <lineage>
        <taxon>Eukaryota</taxon>
        <taxon>Fungi</taxon>
        <taxon>Fungi incertae sedis</taxon>
        <taxon>Microsporidia</taxon>
        <taxon>Ordosporidae</taxon>
        <taxon>Ordospora</taxon>
    </lineage>
</organism>
<dbReference type="OrthoDB" id="2110130at2759"/>
<feature type="domain" description="ABC transporter" evidence="4">
    <location>
        <begin position="352"/>
        <end position="561"/>
    </location>
</feature>
<dbReference type="InParanoid" id="A0A0B2ULE4"/>
<dbReference type="HOGENOM" id="CLU_000604_36_0_1"/>
<dbReference type="InterPro" id="IPR027417">
    <property type="entry name" value="P-loop_NTPase"/>
</dbReference>
<dbReference type="Pfam" id="PF00005">
    <property type="entry name" value="ABC_tran"/>
    <property type="match status" value="2"/>
</dbReference>
<evidence type="ECO:0000256" key="2">
    <source>
        <dbReference type="ARBA" id="ARBA00022741"/>
    </source>
</evidence>
<dbReference type="VEuPathDB" id="MicrosporidiaDB:M896_051840"/>
<keyword evidence="3" id="KW-0067">ATP-binding</keyword>
<gene>
    <name evidence="5" type="ORF">M896_051840</name>
</gene>
<evidence type="ECO:0000313" key="5">
    <source>
        <dbReference type="EMBL" id="KHN69775.1"/>
    </source>
</evidence>
<dbReference type="SUPFAM" id="SSF52540">
    <property type="entry name" value="P-loop containing nucleoside triphosphate hydrolases"/>
    <property type="match status" value="2"/>
</dbReference>
<dbReference type="CDD" id="cd03221">
    <property type="entry name" value="ABCF_EF-3"/>
    <property type="match status" value="2"/>
</dbReference>
<sequence>MSENVYSLKLKYLKKLEKYPFKSAEEAKELGMEEYDVDYQKDAIALETPFSMKSTQRKISVEVQESVSGTEDYFSSESSGESTDSEDFIGDVCFEIDLSVRGKEIVRDSPISIIQGRKYGLVGRNGIGKTTLLKAIRKRKFGIPRGLKIYMIKQDSFVDATVEEFVGVNAGRILNGLGFNKEMIAKNMQDLSGGWRMRAHLAKAISMNPDLLLLDEPTNYLDIKALNWLEKKISELKTVIIVSHDRNFLNNTTEMIMHLNDLKIDVYKGNYESFVKQRSEKIASIKREYENQLTVREHMQSFIDRFRYNAKRASLAQSKIKALAKMPVLVPPKQDPVIKFSFLSTPCQGLLVEFSDVSFHYGKPISADTKMIFSGLNMKIDSGSRIVIVGSNGQGKSTFLKILAGRLEEAEGSVVKNSHLKVGYFAQHHVDNFDVNEKVLDLMMKSYTLGESKKALASFGLNVDNQRIGTLSGGQKSRLGFALVNGMKPNLLILDEPTNHLDMESIDALADALRRFEGCVVCVSHDLNFVSSVFKEVYVCESGSIKRFYGDVIEYKQKLGD</sequence>
<dbReference type="GO" id="GO:0005524">
    <property type="term" value="F:ATP binding"/>
    <property type="evidence" value="ECO:0007669"/>
    <property type="project" value="UniProtKB-KW"/>
</dbReference>
<keyword evidence="2" id="KW-0547">Nucleotide-binding</keyword>
<evidence type="ECO:0000256" key="1">
    <source>
        <dbReference type="ARBA" id="ARBA00022737"/>
    </source>
</evidence>
<keyword evidence="5" id="KW-0251">Elongation factor</keyword>
<dbReference type="SMART" id="SM00382">
    <property type="entry name" value="AAA"/>
    <property type="match status" value="2"/>
</dbReference>
<evidence type="ECO:0000256" key="3">
    <source>
        <dbReference type="ARBA" id="ARBA00022840"/>
    </source>
</evidence>
<dbReference type="Gene3D" id="3.40.50.300">
    <property type="entry name" value="P-loop containing nucleotide triphosphate hydrolases"/>
    <property type="match status" value="3"/>
</dbReference>
<dbReference type="STRING" id="1354746.A0A0B2ULE4"/>
<dbReference type="PANTHER" id="PTHR19211">
    <property type="entry name" value="ATP-BINDING TRANSPORT PROTEIN-RELATED"/>
    <property type="match status" value="1"/>
</dbReference>
<dbReference type="InterPro" id="IPR003439">
    <property type="entry name" value="ABC_transporter-like_ATP-bd"/>
</dbReference>
<dbReference type="Proteomes" id="UP000031056">
    <property type="component" value="Unassembled WGS sequence"/>
</dbReference>
<proteinExistence type="predicted"/>
<dbReference type="Pfam" id="PF12848">
    <property type="entry name" value="ABC_tran_Xtn"/>
    <property type="match status" value="1"/>
</dbReference>
<dbReference type="PROSITE" id="PS50893">
    <property type="entry name" value="ABC_TRANSPORTER_2"/>
    <property type="match status" value="2"/>
</dbReference>
<dbReference type="FunCoup" id="A0A0B2ULE4">
    <property type="interactions" value="239"/>
</dbReference>
<name>A0A0B2ULE4_9MICR</name>
<protein>
    <submittedName>
        <fullName evidence="5">Elongation factor 3</fullName>
    </submittedName>
</protein>
<accession>A0A0B2ULE4</accession>
<evidence type="ECO:0000259" key="4">
    <source>
        <dbReference type="PROSITE" id="PS50893"/>
    </source>
</evidence>
<dbReference type="InterPro" id="IPR032781">
    <property type="entry name" value="ABC_tran_Xtn"/>
</dbReference>
<dbReference type="RefSeq" id="XP_014563817.1">
    <property type="nucleotide sequence ID" value="XM_014708331.1"/>
</dbReference>
<dbReference type="GO" id="GO:0003746">
    <property type="term" value="F:translation elongation factor activity"/>
    <property type="evidence" value="ECO:0007669"/>
    <property type="project" value="UniProtKB-KW"/>
</dbReference>
<dbReference type="InterPro" id="IPR050611">
    <property type="entry name" value="ABCF"/>
</dbReference>
<keyword evidence="5" id="KW-0648">Protein biosynthesis</keyword>
<dbReference type="FunFam" id="3.40.50.300:FF:001092">
    <property type="entry name" value="ATP-binding cassette sub-family F member 2"/>
    <property type="match status" value="1"/>
</dbReference>